<evidence type="ECO:0000256" key="5">
    <source>
        <dbReference type="ARBA" id="ARBA00022741"/>
    </source>
</evidence>
<name>A0ABQ2VK94_9ACTN</name>
<feature type="coiled-coil region" evidence="9">
    <location>
        <begin position="257"/>
        <end position="288"/>
    </location>
</feature>
<dbReference type="CDD" id="cd16917">
    <property type="entry name" value="HATPase_UhpB-NarQ-NarX-like"/>
    <property type="match status" value="1"/>
</dbReference>
<evidence type="ECO:0000256" key="2">
    <source>
        <dbReference type="ARBA" id="ARBA00012438"/>
    </source>
</evidence>
<feature type="domain" description="Signal transduction histidine kinase subgroup 3 dimerisation and phosphoacceptor" evidence="12">
    <location>
        <begin position="223"/>
        <end position="288"/>
    </location>
</feature>
<keyword evidence="9" id="KW-0175">Coiled coil</keyword>
<dbReference type="EMBL" id="BMRP01000042">
    <property type="protein sequence ID" value="GGU93316.1"/>
    <property type="molecule type" value="Genomic_DNA"/>
</dbReference>
<dbReference type="InterPro" id="IPR011712">
    <property type="entry name" value="Sig_transdc_His_kin_sub3_dim/P"/>
</dbReference>
<keyword evidence="5" id="KW-0547">Nucleotide-binding</keyword>
<dbReference type="Proteomes" id="UP000654471">
    <property type="component" value="Unassembled WGS sequence"/>
</dbReference>
<evidence type="ECO:0000256" key="8">
    <source>
        <dbReference type="ARBA" id="ARBA00023012"/>
    </source>
</evidence>
<gene>
    <name evidence="13" type="ORF">GCM10010211_70200</name>
</gene>
<keyword evidence="3" id="KW-0597">Phosphoprotein</keyword>
<evidence type="ECO:0000259" key="12">
    <source>
        <dbReference type="Pfam" id="PF07730"/>
    </source>
</evidence>
<evidence type="ECO:0000256" key="1">
    <source>
        <dbReference type="ARBA" id="ARBA00000085"/>
    </source>
</evidence>
<evidence type="ECO:0000256" key="4">
    <source>
        <dbReference type="ARBA" id="ARBA00022679"/>
    </source>
</evidence>
<dbReference type="Pfam" id="PF02518">
    <property type="entry name" value="HATPase_c"/>
    <property type="match status" value="1"/>
</dbReference>
<feature type="transmembrane region" description="Helical" evidence="10">
    <location>
        <begin position="46"/>
        <end position="64"/>
    </location>
</feature>
<evidence type="ECO:0000256" key="9">
    <source>
        <dbReference type="SAM" id="Coils"/>
    </source>
</evidence>
<keyword evidence="10" id="KW-1133">Transmembrane helix</keyword>
<evidence type="ECO:0000313" key="14">
    <source>
        <dbReference type="Proteomes" id="UP000654471"/>
    </source>
</evidence>
<sequence>MKRGNRAERLVAAVRAVPRNLREDLWTTAGDDPLPSTAHRPRWLDWRPAIVMPLLLAAVVLLAVDTNRYAFAYGMGLPYGLLVASLQSAAPVAALYRPVPAWWVSTGAMVLVAYHAAGHIEPFTPLPWYQSGLPLQAAVLFLAALRVRPRIAVEMLVIDVLTGLFTNAVLSGRFNDARFPVAVLTLSVVVGTALRGRQVARTELVAQEELTAEERARRTLLEERSRIARELHDVVAHHMSVISIQAQVAPHLADNPSDELRENLRGIRQNAVEALTELRRVLDVLRSEDALSESARHAPQPTLDRLGELVGNVRGAGLDVSVETAGEPRPLSPGAELSAFRIVQEALSNAMRHAPGAAVRVEIGYRRHDLTLRVTNTAPDGPAPPSTGTGHGLLGMRERATMLGGELATGPTPDGGYEVTAILPARTPNLPAAPAEDTR</sequence>
<dbReference type="SUPFAM" id="SSF55874">
    <property type="entry name" value="ATPase domain of HSP90 chaperone/DNA topoisomerase II/histidine kinase"/>
    <property type="match status" value="1"/>
</dbReference>
<evidence type="ECO:0000259" key="11">
    <source>
        <dbReference type="Pfam" id="PF02518"/>
    </source>
</evidence>
<evidence type="ECO:0000256" key="6">
    <source>
        <dbReference type="ARBA" id="ARBA00022777"/>
    </source>
</evidence>
<evidence type="ECO:0000256" key="7">
    <source>
        <dbReference type="ARBA" id="ARBA00022840"/>
    </source>
</evidence>
<feature type="domain" description="Histidine kinase/HSP90-like ATPase" evidence="11">
    <location>
        <begin position="336"/>
        <end position="426"/>
    </location>
</feature>
<evidence type="ECO:0000256" key="10">
    <source>
        <dbReference type="SAM" id="Phobius"/>
    </source>
</evidence>
<dbReference type="InterPro" id="IPR003594">
    <property type="entry name" value="HATPase_dom"/>
</dbReference>
<keyword evidence="14" id="KW-1185">Reference proteome</keyword>
<keyword evidence="10" id="KW-0472">Membrane</keyword>
<evidence type="ECO:0000256" key="3">
    <source>
        <dbReference type="ARBA" id="ARBA00022553"/>
    </source>
</evidence>
<evidence type="ECO:0000313" key="13">
    <source>
        <dbReference type="EMBL" id="GGU93316.1"/>
    </source>
</evidence>
<dbReference type="EC" id="2.7.13.3" evidence="2"/>
<dbReference type="Gene3D" id="1.20.5.1930">
    <property type="match status" value="1"/>
</dbReference>
<organism evidence="13 14">
    <name type="scientific">Streptomyces albospinus</name>
    <dbReference type="NCBI Taxonomy" id="285515"/>
    <lineage>
        <taxon>Bacteria</taxon>
        <taxon>Bacillati</taxon>
        <taxon>Actinomycetota</taxon>
        <taxon>Actinomycetes</taxon>
        <taxon>Kitasatosporales</taxon>
        <taxon>Streptomycetaceae</taxon>
        <taxon>Streptomyces</taxon>
    </lineage>
</organism>
<dbReference type="Gene3D" id="3.30.565.10">
    <property type="entry name" value="Histidine kinase-like ATPase, C-terminal domain"/>
    <property type="match status" value="1"/>
</dbReference>
<keyword evidence="6 13" id="KW-0418">Kinase</keyword>
<keyword evidence="10" id="KW-0812">Transmembrane</keyword>
<comment type="caution">
    <text evidence="13">The sequence shown here is derived from an EMBL/GenBank/DDBJ whole genome shotgun (WGS) entry which is preliminary data.</text>
</comment>
<proteinExistence type="predicted"/>
<dbReference type="Pfam" id="PF07730">
    <property type="entry name" value="HisKA_3"/>
    <property type="match status" value="1"/>
</dbReference>
<accession>A0ABQ2VK94</accession>
<dbReference type="GO" id="GO:0016301">
    <property type="term" value="F:kinase activity"/>
    <property type="evidence" value="ECO:0007669"/>
    <property type="project" value="UniProtKB-KW"/>
</dbReference>
<reference evidence="14" key="1">
    <citation type="journal article" date="2019" name="Int. J. Syst. Evol. Microbiol.">
        <title>The Global Catalogue of Microorganisms (GCM) 10K type strain sequencing project: providing services to taxonomists for standard genome sequencing and annotation.</title>
        <authorList>
            <consortium name="The Broad Institute Genomics Platform"/>
            <consortium name="The Broad Institute Genome Sequencing Center for Infectious Disease"/>
            <person name="Wu L."/>
            <person name="Ma J."/>
        </authorList>
    </citation>
    <scope>NUCLEOTIDE SEQUENCE [LARGE SCALE GENOMIC DNA]</scope>
    <source>
        <strain evidence="14">JCM 3399</strain>
    </source>
</reference>
<dbReference type="InterPro" id="IPR036890">
    <property type="entry name" value="HATPase_C_sf"/>
</dbReference>
<dbReference type="InterPro" id="IPR050482">
    <property type="entry name" value="Sensor_HK_TwoCompSys"/>
</dbReference>
<comment type="catalytic activity">
    <reaction evidence="1">
        <text>ATP + protein L-histidine = ADP + protein N-phospho-L-histidine.</text>
        <dbReference type="EC" id="2.7.13.3"/>
    </reaction>
</comment>
<keyword evidence="7" id="KW-0067">ATP-binding</keyword>
<dbReference type="PANTHER" id="PTHR24421:SF10">
    <property type="entry name" value="NITRATE_NITRITE SENSOR PROTEIN NARQ"/>
    <property type="match status" value="1"/>
</dbReference>
<dbReference type="PANTHER" id="PTHR24421">
    <property type="entry name" value="NITRATE/NITRITE SENSOR PROTEIN NARX-RELATED"/>
    <property type="match status" value="1"/>
</dbReference>
<keyword evidence="4" id="KW-0808">Transferase</keyword>
<dbReference type="RefSeq" id="WP_229852898.1">
    <property type="nucleotide sequence ID" value="NZ_BMRP01000042.1"/>
</dbReference>
<protein>
    <recommendedName>
        <fullName evidence="2">histidine kinase</fullName>
        <ecNumber evidence="2">2.7.13.3</ecNumber>
    </recommendedName>
</protein>
<keyword evidence="8" id="KW-0902">Two-component regulatory system</keyword>